<dbReference type="InterPro" id="IPR020472">
    <property type="entry name" value="WD40_PAC1"/>
</dbReference>
<keyword evidence="2" id="KW-0677">Repeat</keyword>
<dbReference type="PANTHER" id="PTHR46202:SF1">
    <property type="entry name" value="DNA EXCISION REPAIR PROTEIN ERCC-8"/>
    <property type="match status" value="1"/>
</dbReference>
<name>A0A2G9H4J4_9LAMI</name>
<dbReference type="InterPro" id="IPR036322">
    <property type="entry name" value="WD40_repeat_dom_sf"/>
</dbReference>
<dbReference type="STRING" id="429701.A0A2G9H4J4"/>
<evidence type="ECO:0000256" key="2">
    <source>
        <dbReference type="ARBA" id="ARBA00022737"/>
    </source>
</evidence>
<evidence type="ECO:0000256" key="5">
    <source>
        <dbReference type="PROSITE-ProRule" id="PRU00221"/>
    </source>
</evidence>
<dbReference type="PROSITE" id="PS50082">
    <property type="entry name" value="WD_REPEATS_2"/>
    <property type="match status" value="5"/>
</dbReference>
<evidence type="ECO:0000256" key="3">
    <source>
        <dbReference type="ARBA" id="ARBA00022763"/>
    </source>
</evidence>
<dbReference type="InterPro" id="IPR015943">
    <property type="entry name" value="WD40/YVTN_repeat-like_dom_sf"/>
</dbReference>
<evidence type="ECO:0000256" key="1">
    <source>
        <dbReference type="ARBA" id="ARBA00022574"/>
    </source>
</evidence>
<feature type="repeat" description="WD" evidence="5">
    <location>
        <begin position="305"/>
        <end position="346"/>
    </location>
</feature>
<dbReference type="PROSITE" id="PS50294">
    <property type="entry name" value="WD_REPEATS_REGION"/>
    <property type="match status" value="3"/>
</dbReference>
<keyword evidence="8" id="KW-1185">Reference proteome</keyword>
<accession>A0A2G9H4J4</accession>
<keyword evidence="1 5" id="KW-0853">WD repeat</keyword>
<sequence length="451" mass="50089">MWKETREREFGNVRPNLFRSRISKSRASSIQLSNYKEILSSHRGSVNSLQVDLTEGRYLLAGASDATVAVYDVQRPTDYEGHGLIAKHRSLFAINKQHEHGHKYAISSAIWYPIDTGLFVTGSYDHHINVWDTNTRQVVMNFRLPGKVYRNAMSSIARSHMLIAAGTEDVQVRLCDIGSGAFAHTLSGHRDGVMSLEWSTSSEWVLVTGGCDGAIRFWDIRRAGCFCVLDQSHSQFGRRPPLLVRPTANKKSSSGGQSSGGKVRAPQRKANGNGLKLHAVGRISSQVKTAKQRSHPGMLSSHDRATGHYGVVTGLKMTEDGMYLLSAGSDSRLRLWDIESGCNTLVNFETTRLQSSKALQIAVSDDSSLAFVPCMTTTKVFDMWSGQTKSTFRGHYENVNCCWYNALDQELYTGGNDWQILVWSPSKLVSDEADEMRNGQAVAIDQDNWSD</sequence>
<evidence type="ECO:0000256" key="4">
    <source>
        <dbReference type="ARBA" id="ARBA00023204"/>
    </source>
</evidence>
<dbReference type="SMART" id="SM00320">
    <property type="entry name" value="WD40"/>
    <property type="match status" value="5"/>
</dbReference>
<evidence type="ECO:0000313" key="8">
    <source>
        <dbReference type="Proteomes" id="UP000231279"/>
    </source>
</evidence>
<feature type="repeat" description="WD" evidence="5">
    <location>
        <begin position="392"/>
        <end position="424"/>
    </location>
</feature>
<gene>
    <name evidence="7" type="ORF">CDL12_14947</name>
</gene>
<organism evidence="7 8">
    <name type="scientific">Handroanthus impetiginosus</name>
    <dbReference type="NCBI Taxonomy" id="429701"/>
    <lineage>
        <taxon>Eukaryota</taxon>
        <taxon>Viridiplantae</taxon>
        <taxon>Streptophyta</taxon>
        <taxon>Embryophyta</taxon>
        <taxon>Tracheophyta</taxon>
        <taxon>Spermatophyta</taxon>
        <taxon>Magnoliopsida</taxon>
        <taxon>eudicotyledons</taxon>
        <taxon>Gunneridae</taxon>
        <taxon>Pentapetalae</taxon>
        <taxon>asterids</taxon>
        <taxon>lamiids</taxon>
        <taxon>Lamiales</taxon>
        <taxon>Bignoniaceae</taxon>
        <taxon>Crescentiina</taxon>
        <taxon>Tabebuia alliance</taxon>
        <taxon>Handroanthus</taxon>
    </lineage>
</organism>
<feature type="repeat" description="WD" evidence="5">
    <location>
        <begin position="39"/>
        <end position="74"/>
    </location>
</feature>
<dbReference type="InterPro" id="IPR042238">
    <property type="entry name" value="Rad28/ERCC8/Ckn1/ATCSA-1"/>
</dbReference>
<keyword evidence="4" id="KW-0234">DNA repair</keyword>
<dbReference type="InterPro" id="IPR019775">
    <property type="entry name" value="WD40_repeat_CS"/>
</dbReference>
<dbReference type="SUPFAM" id="SSF50978">
    <property type="entry name" value="WD40 repeat-like"/>
    <property type="match status" value="1"/>
</dbReference>
<dbReference type="FunFam" id="2.130.10.10:FF:001356">
    <property type="entry name" value="Excision repair cross-complementation group 8"/>
    <property type="match status" value="1"/>
</dbReference>
<dbReference type="GO" id="GO:0000109">
    <property type="term" value="C:nucleotide-excision repair complex"/>
    <property type="evidence" value="ECO:0007669"/>
    <property type="project" value="TreeGrafter"/>
</dbReference>
<dbReference type="EMBL" id="NKXS01002691">
    <property type="protein sequence ID" value="PIN12435.1"/>
    <property type="molecule type" value="Genomic_DNA"/>
</dbReference>
<feature type="repeat" description="WD" evidence="5">
    <location>
        <begin position="99"/>
        <end position="141"/>
    </location>
</feature>
<proteinExistence type="predicted"/>
<dbReference type="InterPro" id="IPR001680">
    <property type="entry name" value="WD40_rpt"/>
</dbReference>
<dbReference type="FunFam" id="2.130.10.10:FF:001188">
    <property type="entry name" value="Transducin/WD40 repeat-like superfamily protein"/>
    <property type="match status" value="1"/>
</dbReference>
<dbReference type="GO" id="GO:0043161">
    <property type="term" value="P:proteasome-mediated ubiquitin-dependent protein catabolic process"/>
    <property type="evidence" value="ECO:0007669"/>
    <property type="project" value="TreeGrafter"/>
</dbReference>
<dbReference type="Pfam" id="PF00400">
    <property type="entry name" value="WD40"/>
    <property type="match status" value="5"/>
</dbReference>
<protein>
    <submittedName>
        <fullName evidence="7">Transcription-coupled repair protein CSA, contains WD40 domain</fullName>
    </submittedName>
</protein>
<dbReference type="GO" id="GO:0000209">
    <property type="term" value="P:protein polyubiquitination"/>
    <property type="evidence" value="ECO:0007669"/>
    <property type="project" value="TreeGrafter"/>
</dbReference>
<dbReference type="GO" id="GO:0006283">
    <property type="term" value="P:transcription-coupled nucleotide-excision repair"/>
    <property type="evidence" value="ECO:0007669"/>
    <property type="project" value="InterPro"/>
</dbReference>
<keyword evidence="3" id="KW-0227">DNA damage</keyword>
<feature type="repeat" description="WD" evidence="5">
    <location>
        <begin position="186"/>
        <end position="221"/>
    </location>
</feature>
<dbReference type="GO" id="GO:0031464">
    <property type="term" value="C:Cul4A-RING E3 ubiquitin ligase complex"/>
    <property type="evidence" value="ECO:0007669"/>
    <property type="project" value="TreeGrafter"/>
</dbReference>
<dbReference type="PANTHER" id="PTHR46202">
    <property type="entry name" value="DNA EXCISION REPAIR PROTEIN ERCC-8"/>
    <property type="match status" value="1"/>
</dbReference>
<dbReference type="PRINTS" id="PR00320">
    <property type="entry name" value="GPROTEINBRPT"/>
</dbReference>
<evidence type="ECO:0000256" key="6">
    <source>
        <dbReference type="SAM" id="MobiDB-lite"/>
    </source>
</evidence>
<feature type="compositionally biased region" description="Low complexity" evidence="6">
    <location>
        <begin position="250"/>
        <end position="262"/>
    </location>
</feature>
<feature type="region of interest" description="Disordered" evidence="6">
    <location>
        <begin position="239"/>
        <end position="271"/>
    </location>
</feature>
<dbReference type="Gene3D" id="2.130.10.10">
    <property type="entry name" value="YVTN repeat-like/Quinoprotein amine dehydrogenase"/>
    <property type="match status" value="2"/>
</dbReference>
<dbReference type="Proteomes" id="UP000231279">
    <property type="component" value="Unassembled WGS sequence"/>
</dbReference>
<dbReference type="PROSITE" id="PS00678">
    <property type="entry name" value="WD_REPEATS_1"/>
    <property type="match status" value="2"/>
</dbReference>
<dbReference type="OrthoDB" id="361494at2759"/>
<reference evidence="8" key="1">
    <citation type="journal article" date="2018" name="Gigascience">
        <title>Genome assembly of the Pink Ipe (Handroanthus impetiginosus, Bignoniaceae), a highly valued, ecologically keystone Neotropical timber forest tree.</title>
        <authorList>
            <person name="Silva-Junior O.B."/>
            <person name="Grattapaglia D."/>
            <person name="Novaes E."/>
            <person name="Collevatti R.G."/>
        </authorList>
    </citation>
    <scope>NUCLEOTIDE SEQUENCE [LARGE SCALE GENOMIC DNA]</scope>
    <source>
        <strain evidence="8">cv. UFG-1</strain>
    </source>
</reference>
<evidence type="ECO:0000313" key="7">
    <source>
        <dbReference type="EMBL" id="PIN12435.1"/>
    </source>
</evidence>
<comment type="caution">
    <text evidence="7">The sequence shown here is derived from an EMBL/GenBank/DDBJ whole genome shotgun (WGS) entry which is preliminary data.</text>
</comment>
<dbReference type="AlphaFoldDB" id="A0A2G9H4J4"/>